<feature type="compositionally biased region" description="Basic and acidic residues" evidence="2">
    <location>
        <begin position="313"/>
        <end position="326"/>
    </location>
</feature>
<feature type="compositionally biased region" description="Polar residues" evidence="2">
    <location>
        <begin position="515"/>
        <end position="527"/>
    </location>
</feature>
<organism evidence="3 4">
    <name type="scientific">Marinobacter xiaoshiensis</name>
    <dbReference type="NCBI Taxonomy" id="3073652"/>
    <lineage>
        <taxon>Bacteria</taxon>
        <taxon>Pseudomonadati</taxon>
        <taxon>Pseudomonadota</taxon>
        <taxon>Gammaproteobacteria</taxon>
        <taxon>Pseudomonadales</taxon>
        <taxon>Marinobacteraceae</taxon>
        <taxon>Marinobacter</taxon>
    </lineage>
</organism>
<gene>
    <name evidence="3" type="ORF">RKA07_04935</name>
</gene>
<keyword evidence="1" id="KW-0175">Coiled coil</keyword>
<keyword evidence="4" id="KW-1185">Reference proteome</keyword>
<dbReference type="EMBL" id="JAVMBO010000007">
    <property type="protein sequence ID" value="MDS1309455.1"/>
    <property type="molecule type" value="Genomic_DNA"/>
</dbReference>
<dbReference type="RefSeq" id="WP_310965734.1">
    <property type="nucleotide sequence ID" value="NZ_JAVMBO010000007.1"/>
</dbReference>
<evidence type="ECO:0000313" key="4">
    <source>
        <dbReference type="Proteomes" id="UP001267407"/>
    </source>
</evidence>
<protein>
    <recommendedName>
        <fullName evidence="5">Chromosome segregation ATPase</fullName>
    </recommendedName>
</protein>
<feature type="region of interest" description="Disordered" evidence="2">
    <location>
        <begin position="300"/>
        <end position="335"/>
    </location>
</feature>
<proteinExistence type="predicted"/>
<dbReference type="Proteomes" id="UP001267407">
    <property type="component" value="Unassembled WGS sequence"/>
</dbReference>
<feature type="coiled-coil region" evidence="1">
    <location>
        <begin position="356"/>
        <end position="401"/>
    </location>
</feature>
<comment type="caution">
    <text evidence="3">The sequence shown here is derived from an EMBL/GenBank/DDBJ whole genome shotgun (WGS) entry which is preliminary data.</text>
</comment>
<sequence>MNATLGTTPHSNWQELAPLLQALGCDAKEPETWYKHHESLPEGYLILAYTQPQLALVHAMERGQEPAKALQEWEEGANALIALYKKNRRRAVLINSHTAGSNLKGLAAALSNHWNVEIPLSISADSGRERPVNPYFQLIATFAVQQNHHLTGLLSQLEACTLPVNNEETAPKTKLDINALYHGISELYQEKDRYEALTKQYESLEKENQQITQQLPKAQEELERARQQSQEQKSAFEAENQLVIEQLHLVQEELESTLQAHKNEEKATEKLSAEIDALKTTQTKADAEKKQRAEELNKLSASLKTAESQYQKSRSEAKRLQQELEQTRQQGQQGTSALEAENQLIIEQLHLVQEELERQLIHKHALENQVKELTQDQDHALAAANNQINRLQNELNRIKDSAAWKAVAPVRAMGRPFKRTPPEKRKLKKQAEQLQSTQYFDAAWYLNTYPDVAESQANPAEHYLKFGAQEGRNPGPEFDTQWYVQANPDVQESGINPLIHFLNHGQEEGRAPNPRVQNSLPSPQEAK</sequence>
<accession>A0ABU2HFS0</accession>
<evidence type="ECO:0000256" key="2">
    <source>
        <dbReference type="SAM" id="MobiDB-lite"/>
    </source>
</evidence>
<reference evidence="3" key="1">
    <citation type="submission" date="2023-09" db="EMBL/GenBank/DDBJ databases">
        <title>Marinobacter sediminicola sp. nov. and Marinobacter maritimum sp. nov., isolated from marine sediment.</title>
        <authorList>
            <person name="An J."/>
        </authorList>
    </citation>
    <scope>NUCLEOTIDE SEQUENCE</scope>
    <source>
        <strain evidence="3">F60267</strain>
    </source>
</reference>
<evidence type="ECO:0000313" key="3">
    <source>
        <dbReference type="EMBL" id="MDS1309455.1"/>
    </source>
</evidence>
<name>A0ABU2HFS0_9GAMM</name>
<feature type="region of interest" description="Disordered" evidence="2">
    <location>
        <begin position="503"/>
        <end position="527"/>
    </location>
</feature>
<evidence type="ECO:0008006" key="5">
    <source>
        <dbReference type="Google" id="ProtNLM"/>
    </source>
</evidence>
<evidence type="ECO:0000256" key="1">
    <source>
        <dbReference type="SAM" id="Coils"/>
    </source>
</evidence>
<feature type="compositionally biased region" description="Polar residues" evidence="2">
    <location>
        <begin position="300"/>
        <end position="312"/>
    </location>
</feature>